<evidence type="ECO:0000256" key="2">
    <source>
        <dbReference type="ARBA" id="ARBA00021080"/>
    </source>
</evidence>
<evidence type="ECO:0000256" key="3">
    <source>
        <dbReference type="ARBA" id="ARBA00022884"/>
    </source>
</evidence>
<keyword evidence="10" id="KW-1185">Reference proteome</keyword>
<dbReference type="InterPro" id="IPR035979">
    <property type="entry name" value="RBD_domain_sf"/>
</dbReference>
<dbReference type="GO" id="GO:1990904">
    <property type="term" value="C:ribonucleoprotein complex"/>
    <property type="evidence" value="ECO:0007669"/>
    <property type="project" value="UniProtKB-ARBA"/>
</dbReference>
<dbReference type="KEGG" id="dpx:DAPPUDRAFT_308886"/>
<dbReference type="GO" id="GO:0005634">
    <property type="term" value="C:nucleus"/>
    <property type="evidence" value="ECO:0007669"/>
    <property type="project" value="UniProtKB-SubCell"/>
</dbReference>
<dbReference type="OrthoDB" id="6159137at2759"/>
<dbReference type="SMART" id="SM00360">
    <property type="entry name" value="RRM"/>
    <property type="match status" value="1"/>
</dbReference>
<evidence type="ECO:0000256" key="5">
    <source>
        <dbReference type="ARBA" id="ARBA00031739"/>
    </source>
</evidence>
<evidence type="ECO:0000256" key="7">
    <source>
        <dbReference type="SAM" id="MobiDB-lite"/>
    </source>
</evidence>
<dbReference type="PhylomeDB" id="E9HA60"/>
<dbReference type="PANTHER" id="PTHR13952:SF6">
    <property type="entry name" value="U11_U12 SMALL NUCLEAR RIBONUCLEOPROTEIN 35 KDA PROTEIN"/>
    <property type="match status" value="1"/>
</dbReference>
<dbReference type="eggNOG" id="KOG0113">
    <property type="taxonomic scope" value="Eukaryota"/>
</dbReference>
<feature type="region of interest" description="Disordered" evidence="7">
    <location>
        <begin position="193"/>
        <end position="240"/>
    </location>
</feature>
<dbReference type="OMA" id="GFVEMRS"/>
<dbReference type="Pfam" id="PF00076">
    <property type="entry name" value="RRM_1"/>
    <property type="match status" value="1"/>
</dbReference>
<feature type="compositionally biased region" description="Basic and acidic residues" evidence="7">
    <location>
        <begin position="193"/>
        <end position="211"/>
    </location>
</feature>
<dbReference type="GO" id="GO:0003729">
    <property type="term" value="F:mRNA binding"/>
    <property type="evidence" value="ECO:0000318"/>
    <property type="project" value="GO_Central"/>
</dbReference>
<evidence type="ECO:0000256" key="6">
    <source>
        <dbReference type="PROSITE-ProRule" id="PRU00176"/>
    </source>
</evidence>
<dbReference type="InterPro" id="IPR051183">
    <property type="entry name" value="U1_U11-U12_snRNP_70-35kDa"/>
</dbReference>
<gene>
    <name evidence="9" type="ORF">DAPPUDRAFT_308886</name>
</gene>
<evidence type="ECO:0000259" key="8">
    <source>
        <dbReference type="PROSITE" id="PS50102"/>
    </source>
</evidence>
<sequence>MANCYKRWSPYAEHYNPIEVGSKDGKDIEPHDNAIVRACNALYHPNHLLTNNPQTTLFIGRLDKNVTEKDLEDVFIKYGKLKNVTVVRDVVTGYSKRYGFVEFKNKHDCHEARSELHQTVLKGKKILVEFECQHTLPGWIPRRLGGGFGGKKESGQLRFGCLDRPWKRPVQVELNCSKTPICDTHKHANKYYRTESERLPQNLHETKDGRRDKSRSHLNRNQVKRYGSEDSSENPKRRKT</sequence>
<comment type="subcellular location">
    <subcellularLocation>
        <location evidence="1">Nucleus</location>
    </subcellularLocation>
</comment>
<dbReference type="EMBL" id="GL732610">
    <property type="protein sequence ID" value="EFX71375.1"/>
    <property type="molecule type" value="Genomic_DNA"/>
</dbReference>
<dbReference type="PROSITE" id="PS50102">
    <property type="entry name" value="RRM"/>
    <property type="match status" value="1"/>
</dbReference>
<dbReference type="InterPro" id="IPR000504">
    <property type="entry name" value="RRM_dom"/>
</dbReference>
<dbReference type="Proteomes" id="UP000000305">
    <property type="component" value="Unassembled WGS sequence"/>
</dbReference>
<dbReference type="FunFam" id="3.30.70.330:FF:000132">
    <property type="entry name" value="Small nuclear ribonucleoprotein U11/U12 subunit 35"/>
    <property type="match status" value="1"/>
</dbReference>
<evidence type="ECO:0000313" key="9">
    <source>
        <dbReference type="EMBL" id="EFX71375.1"/>
    </source>
</evidence>
<organism evidence="9 10">
    <name type="scientific">Daphnia pulex</name>
    <name type="common">Water flea</name>
    <dbReference type="NCBI Taxonomy" id="6669"/>
    <lineage>
        <taxon>Eukaryota</taxon>
        <taxon>Metazoa</taxon>
        <taxon>Ecdysozoa</taxon>
        <taxon>Arthropoda</taxon>
        <taxon>Crustacea</taxon>
        <taxon>Branchiopoda</taxon>
        <taxon>Diplostraca</taxon>
        <taxon>Cladocera</taxon>
        <taxon>Anomopoda</taxon>
        <taxon>Daphniidae</taxon>
        <taxon>Daphnia</taxon>
    </lineage>
</organism>
<evidence type="ECO:0000313" key="10">
    <source>
        <dbReference type="Proteomes" id="UP000000305"/>
    </source>
</evidence>
<dbReference type="GO" id="GO:0000398">
    <property type="term" value="P:mRNA splicing, via spliceosome"/>
    <property type="evidence" value="ECO:0000318"/>
    <property type="project" value="GO_Central"/>
</dbReference>
<protein>
    <recommendedName>
        <fullName evidence="2">U11/U12 small nuclear ribonucleoprotein 35 kDa protein</fullName>
    </recommendedName>
    <alternativeName>
        <fullName evidence="5">U1 snRNP-binding protein homolog</fullName>
    </alternativeName>
</protein>
<dbReference type="SUPFAM" id="SSF54928">
    <property type="entry name" value="RNA-binding domain, RBD"/>
    <property type="match status" value="1"/>
</dbReference>
<dbReference type="PANTHER" id="PTHR13952">
    <property type="entry name" value="U1 SMALL NUCLEAR RIBONUCLEOPROTEIN 70 KD"/>
    <property type="match status" value="1"/>
</dbReference>
<keyword evidence="4" id="KW-0539">Nucleus</keyword>
<evidence type="ECO:0000256" key="1">
    <source>
        <dbReference type="ARBA" id="ARBA00004123"/>
    </source>
</evidence>
<dbReference type="Gene3D" id="3.30.70.330">
    <property type="match status" value="1"/>
</dbReference>
<proteinExistence type="predicted"/>
<reference evidence="9 10" key="1">
    <citation type="journal article" date="2011" name="Science">
        <title>The ecoresponsive genome of Daphnia pulex.</title>
        <authorList>
            <person name="Colbourne J.K."/>
            <person name="Pfrender M.E."/>
            <person name="Gilbert D."/>
            <person name="Thomas W.K."/>
            <person name="Tucker A."/>
            <person name="Oakley T.H."/>
            <person name="Tokishita S."/>
            <person name="Aerts A."/>
            <person name="Arnold G.J."/>
            <person name="Basu M.K."/>
            <person name="Bauer D.J."/>
            <person name="Caceres C.E."/>
            <person name="Carmel L."/>
            <person name="Casola C."/>
            <person name="Choi J.H."/>
            <person name="Detter J.C."/>
            <person name="Dong Q."/>
            <person name="Dusheyko S."/>
            <person name="Eads B.D."/>
            <person name="Frohlich T."/>
            <person name="Geiler-Samerotte K.A."/>
            <person name="Gerlach D."/>
            <person name="Hatcher P."/>
            <person name="Jogdeo S."/>
            <person name="Krijgsveld J."/>
            <person name="Kriventseva E.V."/>
            <person name="Kultz D."/>
            <person name="Laforsch C."/>
            <person name="Lindquist E."/>
            <person name="Lopez J."/>
            <person name="Manak J.R."/>
            <person name="Muller J."/>
            <person name="Pangilinan J."/>
            <person name="Patwardhan R.P."/>
            <person name="Pitluck S."/>
            <person name="Pritham E.J."/>
            <person name="Rechtsteiner A."/>
            <person name="Rho M."/>
            <person name="Rogozin I.B."/>
            <person name="Sakarya O."/>
            <person name="Salamov A."/>
            <person name="Schaack S."/>
            <person name="Shapiro H."/>
            <person name="Shiga Y."/>
            <person name="Skalitzky C."/>
            <person name="Smith Z."/>
            <person name="Souvorov A."/>
            <person name="Sung W."/>
            <person name="Tang Z."/>
            <person name="Tsuchiya D."/>
            <person name="Tu H."/>
            <person name="Vos H."/>
            <person name="Wang M."/>
            <person name="Wolf Y.I."/>
            <person name="Yamagata H."/>
            <person name="Yamada T."/>
            <person name="Ye Y."/>
            <person name="Shaw J.R."/>
            <person name="Andrews J."/>
            <person name="Crease T.J."/>
            <person name="Tang H."/>
            <person name="Lucas S.M."/>
            <person name="Robertson H.M."/>
            <person name="Bork P."/>
            <person name="Koonin E.V."/>
            <person name="Zdobnov E.M."/>
            <person name="Grigoriev I.V."/>
            <person name="Lynch M."/>
            <person name="Boore J.L."/>
        </authorList>
    </citation>
    <scope>NUCLEOTIDE SEQUENCE [LARGE SCALE GENOMIC DNA]</scope>
</reference>
<dbReference type="HOGENOM" id="CLU_035088_1_1_1"/>
<dbReference type="STRING" id="6669.E9HA60"/>
<dbReference type="AlphaFoldDB" id="E9HA60"/>
<dbReference type="InParanoid" id="E9HA60"/>
<keyword evidence="3 6" id="KW-0694">RNA-binding</keyword>
<feature type="domain" description="RRM" evidence="8">
    <location>
        <begin position="55"/>
        <end position="133"/>
    </location>
</feature>
<dbReference type="InterPro" id="IPR012677">
    <property type="entry name" value="Nucleotide-bd_a/b_plait_sf"/>
</dbReference>
<name>E9HA60_DAPPU</name>
<dbReference type="GO" id="GO:0017069">
    <property type="term" value="F:snRNA binding"/>
    <property type="evidence" value="ECO:0000318"/>
    <property type="project" value="GO_Central"/>
</dbReference>
<accession>E9HA60</accession>
<evidence type="ECO:0000256" key="4">
    <source>
        <dbReference type="ARBA" id="ARBA00023242"/>
    </source>
</evidence>